<comment type="subcellular location">
    <subcellularLocation>
        <location evidence="1">Cell membrane</location>
        <topology evidence="1">Multi-pass membrane protein</topology>
    </subcellularLocation>
</comment>
<comment type="caution">
    <text evidence="8">The sequence shown here is derived from an EMBL/GenBank/DDBJ whole genome shotgun (WGS) entry which is preliminary data.</text>
</comment>
<feature type="transmembrane region" description="Helical" evidence="6">
    <location>
        <begin position="229"/>
        <end position="251"/>
    </location>
</feature>
<protein>
    <submittedName>
        <fullName evidence="8">DNA internalization-related competence protein ComEC/Rec2</fullName>
    </submittedName>
</protein>
<dbReference type="PANTHER" id="PTHR30619:SF7">
    <property type="entry name" value="BETA-LACTAMASE DOMAIN PROTEIN"/>
    <property type="match status" value="1"/>
</dbReference>
<dbReference type="GO" id="GO:0030420">
    <property type="term" value="P:establishment of competence for transformation"/>
    <property type="evidence" value="ECO:0007669"/>
    <property type="project" value="InterPro"/>
</dbReference>
<dbReference type="AlphaFoldDB" id="A0A9D1QT81"/>
<evidence type="ECO:0000256" key="2">
    <source>
        <dbReference type="ARBA" id="ARBA00022475"/>
    </source>
</evidence>
<dbReference type="GO" id="GO:0005886">
    <property type="term" value="C:plasma membrane"/>
    <property type="evidence" value="ECO:0007669"/>
    <property type="project" value="UniProtKB-SubCell"/>
</dbReference>
<dbReference type="NCBIfam" id="TIGR00361">
    <property type="entry name" value="ComEC_Rec2"/>
    <property type="match status" value="1"/>
</dbReference>
<feature type="transmembrane region" description="Helical" evidence="6">
    <location>
        <begin position="37"/>
        <end position="55"/>
    </location>
</feature>
<evidence type="ECO:0000259" key="7">
    <source>
        <dbReference type="SMART" id="SM00849"/>
    </source>
</evidence>
<reference evidence="8" key="1">
    <citation type="journal article" date="2021" name="PeerJ">
        <title>Extensive microbial diversity within the chicken gut microbiome revealed by metagenomics and culture.</title>
        <authorList>
            <person name="Gilroy R."/>
            <person name="Ravi A."/>
            <person name="Getino M."/>
            <person name="Pursley I."/>
            <person name="Horton D.L."/>
            <person name="Alikhan N.F."/>
            <person name="Baker D."/>
            <person name="Gharbi K."/>
            <person name="Hall N."/>
            <person name="Watson M."/>
            <person name="Adriaenssens E.M."/>
            <person name="Foster-Nyarko E."/>
            <person name="Jarju S."/>
            <person name="Secka A."/>
            <person name="Antonio M."/>
            <person name="Oren A."/>
            <person name="Chaudhuri R.R."/>
            <person name="La Ragione R."/>
            <person name="Hildebrand F."/>
            <person name="Pallen M.J."/>
        </authorList>
    </citation>
    <scope>NUCLEOTIDE SEQUENCE</scope>
    <source>
        <strain evidence="8">CHK173-259</strain>
    </source>
</reference>
<evidence type="ECO:0000256" key="5">
    <source>
        <dbReference type="ARBA" id="ARBA00023136"/>
    </source>
</evidence>
<feature type="transmembrane region" description="Helical" evidence="6">
    <location>
        <begin position="298"/>
        <end position="317"/>
    </location>
</feature>
<dbReference type="Proteomes" id="UP000886822">
    <property type="component" value="Unassembled WGS sequence"/>
</dbReference>
<dbReference type="Gene3D" id="3.60.15.10">
    <property type="entry name" value="Ribonuclease Z/Hydroxyacylglutathione hydrolase-like"/>
    <property type="match status" value="1"/>
</dbReference>
<keyword evidence="2" id="KW-1003">Cell membrane</keyword>
<sequence>MVLPVAAVSVVFGGHPWGGTLLLLVALSRVWALRVALVWWLTVGLCLSFGGYLVWQHNRLTTARYSVTQSTDVQTILRVAPDAYTVTGTGYRFLATTRQGEKLLVRGRLKTADELHRLQRLTVPTQWRVVGQQQGLLPAPNFAQFEGARYWERRGVVNTLQITAVTAISPASKTVWSWWPDLWHSWRSRLLRACERLPGALGVYAAGLLAGGRTATTGAELSGMQRLGLIHLFAISGLHVALVMGALTWLAVHLHLPREWWEWGLILSLPGYAILAGGGSGVLRASWMRGTQLIAQRFGWSIGALEAWSLALLVGMWCNPGLLFELGSQLSYGLSLALILLRSEPRHWRQVGLTLMSLPSLLVGVFQWHGLTLLANALVVPLFPVFLLPVTLIGTLVAPWWPAGAATCAYLLGAVDAGIARLATLPGNLVFGQPPWWVAWGWLLLTWWLFTRPVGHRRRWLGILLASYLVVFGCIHRPFSGEVSVFDVGQGDSILIREPGNHHVSLIDVGGHLGVRSPAWAPPVAPRYAANQTVITYLKSRGITRIDDLYLTHHDADHIGDLPAILASLRVTRLWVPAGMERESQWSRRLANQPTVRIRPLQVGQAAPLRVWHPFQPGVADNGGSLALEGTFGGLRFLFMGDLDQRGERRMMAANPQLRTDVLKVGHHGSRTATSPAFVQQVRPRLALISAGRHNRYGHPNQETLTTLQHQHIPLLMTQTRGMIRYTYRGNHGVWETKLHLEEERHT</sequence>
<evidence type="ECO:0000256" key="6">
    <source>
        <dbReference type="SAM" id="Phobius"/>
    </source>
</evidence>
<evidence type="ECO:0000256" key="4">
    <source>
        <dbReference type="ARBA" id="ARBA00022989"/>
    </source>
</evidence>
<feature type="transmembrane region" description="Helical" evidence="6">
    <location>
        <begin position="263"/>
        <end position="286"/>
    </location>
</feature>
<dbReference type="InterPro" id="IPR004797">
    <property type="entry name" value="Competence_ComEC/Rec2"/>
</dbReference>
<dbReference type="InterPro" id="IPR052159">
    <property type="entry name" value="Competence_DNA_uptake"/>
</dbReference>
<dbReference type="InterPro" id="IPR004477">
    <property type="entry name" value="ComEC_N"/>
</dbReference>
<dbReference type="SMART" id="SM00849">
    <property type="entry name" value="Lactamase_B"/>
    <property type="match status" value="1"/>
</dbReference>
<dbReference type="NCBIfam" id="TIGR00360">
    <property type="entry name" value="ComEC_N-term"/>
    <property type="match status" value="1"/>
</dbReference>
<keyword evidence="5 6" id="KW-0472">Membrane</keyword>
<dbReference type="SUPFAM" id="SSF56281">
    <property type="entry name" value="Metallo-hydrolase/oxidoreductase"/>
    <property type="match status" value="1"/>
</dbReference>
<evidence type="ECO:0000313" key="8">
    <source>
        <dbReference type="EMBL" id="HIW72384.1"/>
    </source>
</evidence>
<keyword evidence="3 6" id="KW-0812">Transmembrane</keyword>
<dbReference type="EMBL" id="DXGJ01000055">
    <property type="protein sequence ID" value="HIW72384.1"/>
    <property type="molecule type" value="Genomic_DNA"/>
</dbReference>
<dbReference type="InterPro" id="IPR035681">
    <property type="entry name" value="ComA-like_MBL"/>
</dbReference>
<dbReference type="InterPro" id="IPR036866">
    <property type="entry name" value="RibonucZ/Hydroxyglut_hydro"/>
</dbReference>
<dbReference type="InterPro" id="IPR001279">
    <property type="entry name" value="Metallo-B-lactamas"/>
</dbReference>
<dbReference type="PANTHER" id="PTHR30619">
    <property type="entry name" value="DNA INTERNALIZATION/COMPETENCE PROTEIN COMEC/REC2"/>
    <property type="match status" value="1"/>
</dbReference>
<reference evidence="8" key="2">
    <citation type="submission" date="2021-04" db="EMBL/GenBank/DDBJ databases">
        <authorList>
            <person name="Gilroy R."/>
        </authorList>
    </citation>
    <scope>NUCLEOTIDE SEQUENCE</scope>
    <source>
        <strain evidence="8">CHK173-259</strain>
    </source>
</reference>
<dbReference type="CDD" id="cd07731">
    <property type="entry name" value="ComA-like_MBL-fold"/>
    <property type="match status" value="1"/>
</dbReference>
<organism evidence="8 9">
    <name type="scientific">Candidatus Levilactobacillus faecigallinarum</name>
    <dbReference type="NCBI Taxonomy" id="2838638"/>
    <lineage>
        <taxon>Bacteria</taxon>
        <taxon>Bacillati</taxon>
        <taxon>Bacillota</taxon>
        <taxon>Bacilli</taxon>
        <taxon>Lactobacillales</taxon>
        <taxon>Lactobacillaceae</taxon>
        <taxon>Levilactobacillus</taxon>
    </lineage>
</organism>
<name>A0A9D1QT81_9LACO</name>
<feature type="transmembrane region" description="Helical" evidence="6">
    <location>
        <begin position="460"/>
        <end position="479"/>
    </location>
</feature>
<proteinExistence type="predicted"/>
<accession>A0A9D1QT81</accession>
<dbReference type="Pfam" id="PF03772">
    <property type="entry name" value="Competence"/>
    <property type="match status" value="1"/>
</dbReference>
<evidence type="ECO:0000256" key="1">
    <source>
        <dbReference type="ARBA" id="ARBA00004651"/>
    </source>
</evidence>
<keyword evidence="4 6" id="KW-1133">Transmembrane helix</keyword>
<feature type="transmembrane region" description="Helical" evidence="6">
    <location>
        <begin position="435"/>
        <end position="451"/>
    </location>
</feature>
<evidence type="ECO:0000256" key="3">
    <source>
        <dbReference type="ARBA" id="ARBA00022692"/>
    </source>
</evidence>
<evidence type="ECO:0000313" key="9">
    <source>
        <dbReference type="Proteomes" id="UP000886822"/>
    </source>
</evidence>
<feature type="domain" description="Metallo-beta-lactamase" evidence="7">
    <location>
        <begin position="490"/>
        <end position="693"/>
    </location>
</feature>
<gene>
    <name evidence="8" type="ORF">H9875_07140</name>
</gene>
<dbReference type="Pfam" id="PF00753">
    <property type="entry name" value="Lactamase_B"/>
    <property type="match status" value="1"/>
</dbReference>